<evidence type="ECO:0000256" key="4">
    <source>
        <dbReference type="ARBA" id="ARBA00023237"/>
    </source>
</evidence>
<evidence type="ECO:0000256" key="1">
    <source>
        <dbReference type="ARBA" id="ARBA00022729"/>
    </source>
</evidence>
<keyword evidence="2 6" id="KW-0472">Membrane</keyword>
<evidence type="ECO:0000256" key="3">
    <source>
        <dbReference type="ARBA" id="ARBA00023139"/>
    </source>
</evidence>
<gene>
    <name evidence="6" type="primary">bamD</name>
    <name evidence="8" type="ORF">J2T60_001487</name>
</gene>
<dbReference type="Pfam" id="PF13525">
    <property type="entry name" value="YfiO"/>
    <property type="match status" value="1"/>
</dbReference>
<evidence type="ECO:0000256" key="2">
    <source>
        <dbReference type="ARBA" id="ARBA00023136"/>
    </source>
</evidence>
<comment type="function">
    <text evidence="6">Part of the outer membrane protein assembly complex, which is involved in assembly and insertion of beta-barrel proteins into the outer membrane.</text>
</comment>
<reference evidence="8 9" key="1">
    <citation type="submission" date="2022-03" db="EMBL/GenBank/DDBJ databases">
        <title>Genomic Encyclopedia of Type Strains, Phase III (KMG-III): the genomes of soil and plant-associated and newly described type strains.</title>
        <authorList>
            <person name="Whitman W."/>
        </authorList>
    </citation>
    <scope>NUCLEOTIDE SEQUENCE [LARGE SCALE GENOMIC DNA]</scope>
    <source>
        <strain evidence="8 9">BSker1</strain>
    </source>
</reference>
<comment type="similarity">
    <text evidence="6">Belongs to the BamD family.</text>
</comment>
<dbReference type="SUPFAM" id="SSF48452">
    <property type="entry name" value="TPR-like"/>
    <property type="match status" value="1"/>
</dbReference>
<dbReference type="PANTHER" id="PTHR37423">
    <property type="entry name" value="SOLUBLE LYTIC MUREIN TRANSGLYCOSYLASE-RELATED"/>
    <property type="match status" value="1"/>
</dbReference>
<comment type="caution">
    <text evidence="8">The sequence shown here is derived from an EMBL/GenBank/DDBJ whole genome shotgun (WGS) entry which is preliminary data.</text>
</comment>
<comment type="subunit">
    <text evidence="6">Part of the Bam complex.</text>
</comment>
<accession>A0ABT1G848</accession>
<dbReference type="NCBIfam" id="TIGR03302">
    <property type="entry name" value="OM_YfiO"/>
    <property type="match status" value="1"/>
</dbReference>
<evidence type="ECO:0000313" key="8">
    <source>
        <dbReference type="EMBL" id="MCP1727487.1"/>
    </source>
</evidence>
<dbReference type="InterPro" id="IPR011990">
    <property type="entry name" value="TPR-like_helical_dom_sf"/>
</dbReference>
<proteinExistence type="inferred from homology"/>
<dbReference type="Proteomes" id="UP001523550">
    <property type="component" value="Unassembled WGS sequence"/>
</dbReference>
<dbReference type="EMBL" id="JALJYF010000002">
    <property type="protein sequence ID" value="MCP1727487.1"/>
    <property type="molecule type" value="Genomic_DNA"/>
</dbReference>
<name>A0ABT1G848_9GAMM</name>
<dbReference type="RefSeq" id="WP_253447735.1">
    <property type="nucleotide sequence ID" value="NZ_JALJYF010000002.1"/>
</dbReference>
<keyword evidence="1 6" id="KW-0732">Signal</keyword>
<keyword evidence="9" id="KW-1185">Reference proteome</keyword>
<evidence type="ECO:0000259" key="7">
    <source>
        <dbReference type="Pfam" id="PF13525"/>
    </source>
</evidence>
<keyword evidence="4 6" id="KW-0998">Cell outer membrane</keyword>
<evidence type="ECO:0000313" key="9">
    <source>
        <dbReference type="Proteomes" id="UP001523550"/>
    </source>
</evidence>
<dbReference type="Gene3D" id="1.25.40.10">
    <property type="entry name" value="Tetratricopeptide repeat domain"/>
    <property type="match status" value="1"/>
</dbReference>
<dbReference type="HAMAP" id="MF_00922">
    <property type="entry name" value="OM_assembly_BamD"/>
    <property type="match status" value="1"/>
</dbReference>
<protein>
    <recommendedName>
        <fullName evidence="6">Outer membrane protein assembly factor BamD</fullName>
    </recommendedName>
</protein>
<sequence>MHGNSTLSIQPFNPMLLMTKGLLLALALVLLSACAGRDTGPDLDPAVDAEELYDRAYGRLQGGNYQGALQMLRQLEARYPFTPQGQQAQLDQIYAYYRMRDRQGTNEAARRYIRENPRSEHLAYAYYMQGMAWFDQRASLTRRAINLDPARLDISNAQRSFDAFRDLVERFPDSEYSDDARMRMVFLRNLIARHHWHVANHYLDRGAYMAAVARATTVIEDMQPNSVTPYMLELMAEAYENVGESDLAEDVRGVLARSYPDHERGERPHFF</sequence>
<comment type="subcellular location">
    <subcellularLocation>
        <location evidence="6">Cell outer membrane</location>
    </subcellularLocation>
</comment>
<dbReference type="InterPro" id="IPR017689">
    <property type="entry name" value="BamD"/>
</dbReference>
<dbReference type="CDD" id="cd15830">
    <property type="entry name" value="BamD"/>
    <property type="match status" value="1"/>
</dbReference>
<organism evidence="8 9">
    <name type="scientific">Natronospira proteinivora</name>
    <dbReference type="NCBI Taxonomy" id="1807133"/>
    <lineage>
        <taxon>Bacteria</taxon>
        <taxon>Pseudomonadati</taxon>
        <taxon>Pseudomonadota</taxon>
        <taxon>Gammaproteobacteria</taxon>
        <taxon>Natronospirales</taxon>
        <taxon>Natronospiraceae</taxon>
        <taxon>Natronospira</taxon>
    </lineage>
</organism>
<dbReference type="InterPro" id="IPR039565">
    <property type="entry name" value="BamD-like"/>
</dbReference>
<evidence type="ECO:0000256" key="5">
    <source>
        <dbReference type="ARBA" id="ARBA00023288"/>
    </source>
</evidence>
<keyword evidence="3" id="KW-0564">Palmitate</keyword>
<evidence type="ECO:0000256" key="6">
    <source>
        <dbReference type="HAMAP-Rule" id="MF_00922"/>
    </source>
</evidence>
<dbReference type="PANTHER" id="PTHR37423:SF1">
    <property type="entry name" value="OUTER MEMBRANE PROTEIN ASSEMBLY FACTOR BAMD"/>
    <property type="match status" value="1"/>
</dbReference>
<keyword evidence="5" id="KW-0449">Lipoprotein</keyword>
<feature type="domain" description="Outer membrane lipoprotein BamD-like" evidence="7">
    <location>
        <begin position="46"/>
        <end position="250"/>
    </location>
</feature>